<evidence type="ECO:0000256" key="3">
    <source>
        <dbReference type="ARBA" id="ARBA00022989"/>
    </source>
</evidence>
<comment type="function">
    <text evidence="6">Involved in the binding and/or turnover of quinones at the Q(B) site of photosystem II (PSII). PSII is a light-driven water plastoquinone oxidoreductase, using light energy to abstract electrons from H(2)O, generating a proton gradient subsequently used for ATP formation.</text>
</comment>
<evidence type="ECO:0000256" key="2">
    <source>
        <dbReference type="ARBA" id="ARBA00022692"/>
    </source>
</evidence>
<name>A0A514CPR6_9STRA</name>
<dbReference type="AlphaFoldDB" id="A0A514CPR6"/>
<dbReference type="GO" id="GO:0009535">
    <property type="term" value="C:chloroplast thylakoid membrane"/>
    <property type="evidence" value="ECO:0007669"/>
    <property type="project" value="UniProtKB-SubCell"/>
</dbReference>
<dbReference type="Pfam" id="PF06596">
    <property type="entry name" value="PsbX"/>
    <property type="match status" value="1"/>
</dbReference>
<geneLocation type="chloroplast" evidence="7"/>
<comment type="subunit">
    <text evidence="6">PSII is composed of 1 copy each of membrane proteins PsbA, PsbB, PsbC, PsbD, PsbE, PsbF, PsbH, PsbI, PsbJ, PsbK, PsbL, PsbM, PsbT, PsbX, PsbY, PsbZ, Psb30/Ycf12, at least 3 peripheral proteins of the oxygen-evolving complex and a large number of cofactors. It forms dimeric complexes.</text>
</comment>
<dbReference type="HAMAP" id="MF_01386">
    <property type="entry name" value="PSII_PsbX_1"/>
    <property type="match status" value="1"/>
</dbReference>
<keyword evidence="3 6" id="KW-1133">Transmembrane helix</keyword>
<dbReference type="RefSeq" id="YP_009674939.1">
    <property type="nucleotide sequence ID" value="NC_043890.1"/>
</dbReference>
<comment type="subcellular location">
    <subcellularLocation>
        <location evidence="6">Plastid</location>
        <location evidence="6">Chloroplast thylakoid membrane</location>
        <topology evidence="6">Single-pass membrane protein</topology>
    </subcellularLocation>
</comment>
<sequence>MSASLSSFVFSLVAGAIVVLVLGVALIWVSSNDRLSRS</sequence>
<keyword evidence="2 6" id="KW-0812">Transmembrane</keyword>
<keyword evidence="6" id="KW-0793">Thylakoid</keyword>
<evidence type="ECO:0000256" key="5">
    <source>
        <dbReference type="ARBA" id="ARBA00023276"/>
    </source>
</evidence>
<proteinExistence type="inferred from homology"/>
<dbReference type="EMBL" id="MK561360">
    <property type="protein sequence ID" value="QDH81790.1"/>
    <property type="molecule type" value="Genomic_DNA"/>
</dbReference>
<reference evidence="7" key="1">
    <citation type="submission" date="2019-02" db="EMBL/GenBank/DDBJ databases">
        <title>Dictyochophyceae plastid genomes reveal unusual variability of their organisation.</title>
        <authorList>
            <person name="Han K.Y."/>
            <person name="Maciszewski K."/>
            <person name="Graf L."/>
            <person name="Andersen R.A."/>
            <person name="Karnkowska A."/>
            <person name="Yoon H.S."/>
        </authorList>
    </citation>
    <scope>NUCLEOTIDE SEQUENCE</scope>
</reference>
<dbReference type="GO" id="GO:0015979">
    <property type="term" value="P:photosynthesis"/>
    <property type="evidence" value="ECO:0007669"/>
    <property type="project" value="UniProtKB-UniRule"/>
</dbReference>
<keyword evidence="5 6" id="KW-0604">Photosystem II</keyword>
<evidence type="ECO:0000256" key="4">
    <source>
        <dbReference type="ARBA" id="ARBA00023136"/>
    </source>
</evidence>
<evidence type="ECO:0000256" key="1">
    <source>
        <dbReference type="ARBA" id="ARBA00022531"/>
    </source>
</evidence>
<dbReference type="GO" id="GO:0009523">
    <property type="term" value="C:photosystem II"/>
    <property type="evidence" value="ECO:0007669"/>
    <property type="project" value="UniProtKB-KW"/>
</dbReference>
<accession>A0A514CPR6</accession>
<keyword evidence="4 6" id="KW-0472">Membrane</keyword>
<protein>
    <recommendedName>
        <fullName evidence="6">Photosystem II reaction center protein X</fullName>
    </recommendedName>
</protein>
<dbReference type="Gene3D" id="1.20.5.510">
    <property type="entry name" value="Single helix bin"/>
    <property type="match status" value="1"/>
</dbReference>
<keyword evidence="7" id="KW-0934">Plastid</keyword>
<dbReference type="InterPro" id="IPR009518">
    <property type="entry name" value="PSII_PsbX"/>
</dbReference>
<evidence type="ECO:0000313" key="7">
    <source>
        <dbReference type="EMBL" id="QDH81790.1"/>
    </source>
</evidence>
<comment type="similarity">
    <text evidence="6">Belongs to the PsbX family. Type 1 subfamily.</text>
</comment>
<evidence type="ECO:0000256" key="6">
    <source>
        <dbReference type="HAMAP-Rule" id="MF_01386"/>
    </source>
</evidence>
<keyword evidence="1 6" id="KW-0602">Photosynthesis</keyword>
<dbReference type="InterPro" id="IPR023431">
    <property type="entry name" value="PSII_PsbX_type_1_subfam"/>
</dbReference>
<dbReference type="GeneID" id="40865383"/>
<keyword evidence="7" id="KW-0150">Chloroplast</keyword>
<organism evidence="7">
    <name type="scientific">Rhizochromulina marina</name>
    <dbReference type="NCBI Taxonomy" id="1034831"/>
    <lineage>
        <taxon>Eukaryota</taxon>
        <taxon>Sar</taxon>
        <taxon>Stramenopiles</taxon>
        <taxon>Ochrophyta</taxon>
        <taxon>Dictyochophyceae</taxon>
        <taxon>Rhizochromulinales</taxon>
        <taxon>Rhizochromulina</taxon>
    </lineage>
</organism>
<gene>
    <name evidence="6 7" type="primary">psbX</name>
</gene>
<feature type="transmembrane region" description="Helical" evidence="6">
    <location>
        <begin position="6"/>
        <end position="29"/>
    </location>
</feature>